<evidence type="ECO:0000256" key="10">
    <source>
        <dbReference type="HAMAP-Rule" id="MF_00042"/>
    </source>
</evidence>
<keyword evidence="7 10" id="KW-0255">Endonuclease</keyword>
<name>A0A0G0DGD8_9BACT</name>
<dbReference type="InterPro" id="IPR002156">
    <property type="entry name" value="RNaseH_domain"/>
</dbReference>
<evidence type="ECO:0000256" key="6">
    <source>
        <dbReference type="ARBA" id="ARBA00022723"/>
    </source>
</evidence>
<keyword evidence="9 10" id="KW-0460">Magnesium</keyword>
<dbReference type="GO" id="GO:0043137">
    <property type="term" value="P:DNA replication, removal of RNA primer"/>
    <property type="evidence" value="ECO:0007669"/>
    <property type="project" value="TreeGrafter"/>
</dbReference>
<protein>
    <recommendedName>
        <fullName evidence="4 10">Ribonuclease H</fullName>
        <shortName evidence="10">RNase H</shortName>
        <ecNumber evidence="4 10">3.1.26.4</ecNumber>
    </recommendedName>
</protein>
<feature type="binding site" evidence="10">
    <location>
        <position position="59"/>
    </location>
    <ligand>
        <name>Mg(2+)</name>
        <dbReference type="ChEBI" id="CHEBI:18420"/>
        <label>1</label>
    </ligand>
</feature>
<keyword evidence="10" id="KW-0963">Cytoplasm</keyword>
<dbReference type="Pfam" id="PF00075">
    <property type="entry name" value="RNase_H"/>
    <property type="match status" value="1"/>
</dbReference>
<feature type="binding site" evidence="10">
    <location>
        <position position="85"/>
    </location>
    <ligand>
        <name>Mg(2+)</name>
        <dbReference type="ChEBI" id="CHEBI:18420"/>
        <label>1</label>
    </ligand>
</feature>
<dbReference type="HAMAP" id="MF_00042">
    <property type="entry name" value="RNase_H"/>
    <property type="match status" value="1"/>
</dbReference>
<comment type="subunit">
    <text evidence="3 10">Monomer.</text>
</comment>
<comment type="function">
    <text evidence="10">Endonuclease that specifically degrades the RNA of RNA-DNA hybrids.</text>
</comment>
<keyword evidence="5 10" id="KW-0540">Nuclease</keyword>
<comment type="subcellular location">
    <subcellularLocation>
        <location evidence="10">Cytoplasm</location>
    </subcellularLocation>
</comment>
<dbReference type="GO" id="GO:0004523">
    <property type="term" value="F:RNA-DNA hybrid ribonuclease activity"/>
    <property type="evidence" value="ECO:0007669"/>
    <property type="project" value="UniProtKB-UniRule"/>
</dbReference>
<feature type="binding site" evidence="10">
    <location>
        <position position="11"/>
    </location>
    <ligand>
        <name>Mg(2+)</name>
        <dbReference type="ChEBI" id="CHEBI:18420"/>
        <label>2</label>
    </ligand>
</feature>
<dbReference type="GO" id="GO:0000287">
    <property type="term" value="F:magnesium ion binding"/>
    <property type="evidence" value="ECO:0007669"/>
    <property type="project" value="UniProtKB-UniRule"/>
</dbReference>
<evidence type="ECO:0000259" key="11">
    <source>
        <dbReference type="PROSITE" id="PS50879"/>
    </source>
</evidence>
<evidence type="ECO:0000256" key="9">
    <source>
        <dbReference type="ARBA" id="ARBA00022842"/>
    </source>
</evidence>
<dbReference type="Gene3D" id="3.30.420.10">
    <property type="entry name" value="Ribonuclease H-like superfamily/Ribonuclease H"/>
    <property type="match status" value="1"/>
</dbReference>
<dbReference type="Proteomes" id="UP000034798">
    <property type="component" value="Unassembled WGS sequence"/>
</dbReference>
<dbReference type="InterPro" id="IPR050092">
    <property type="entry name" value="RNase_H"/>
</dbReference>
<evidence type="ECO:0000313" key="12">
    <source>
        <dbReference type="EMBL" id="KKP87841.1"/>
    </source>
</evidence>
<evidence type="ECO:0000256" key="2">
    <source>
        <dbReference type="ARBA" id="ARBA00005300"/>
    </source>
</evidence>
<keyword evidence="6 10" id="KW-0479">Metal-binding</keyword>
<feature type="binding site" evidence="10">
    <location>
        <position position="149"/>
    </location>
    <ligand>
        <name>Mg(2+)</name>
        <dbReference type="ChEBI" id="CHEBI:18420"/>
        <label>2</label>
    </ligand>
</feature>
<sequence length="165" mass="18902">MKEEKIIIYTDGAAKGNPGEAGWGAVIIFYNDKLKVESRKLKVLEIGGGVEHATNNQMELTAPIEALKYVKKINTQGSPVEIFSDSKYVILGITEWIFNWQKNNWRNAAKKPVLNRELWEELFELTQEFNPKWNYVKGHNGDKYNERVDLIATSFAEGEPVELKK</sequence>
<accession>A0A0G0DGD8</accession>
<dbReference type="InterPro" id="IPR012337">
    <property type="entry name" value="RNaseH-like_sf"/>
</dbReference>
<gene>
    <name evidence="10" type="primary">rnhA</name>
    <name evidence="12" type="ORF">UR91_C0034G0002</name>
</gene>
<feature type="binding site" evidence="10">
    <location>
        <position position="11"/>
    </location>
    <ligand>
        <name>Mg(2+)</name>
        <dbReference type="ChEBI" id="CHEBI:18420"/>
        <label>1</label>
    </ligand>
</feature>
<reference evidence="12 13" key="1">
    <citation type="journal article" date="2015" name="Nature">
        <title>rRNA introns, odd ribosomes, and small enigmatic genomes across a large radiation of phyla.</title>
        <authorList>
            <person name="Brown C.T."/>
            <person name="Hug L.A."/>
            <person name="Thomas B.C."/>
            <person name="Sharon I."/>
            <person name="Castelle C.J."/>
            <person name="Singh A."/>
            <person name="Wilkins M.J."/>
            <person name="Williams K.H."/>
            <person name="Banfield J.F."/>
        </authorList>
    </citation>
    <scope>NUCLEOTIDE SEQUENCE [LARGE SCALE GENOMIC DNA]</scope>
</reference>
<proteinExistence type="inferred from homology"/>
<dbReference type="InterPro" id="IPR036397">
    <property type="entry name" value="RNaseH_sf"/>
</dbReference>
<evidence type="ECO:0000256" key="1">
    <source>
        <dbReference type="ARBA" id="ARBA00000077"/>
    </source>
</evidence>
<dbReference type="CDD" id="cd09278">
    <property type="entry name" value="RNase_HI_prokaryote_like"/>
    <property type="match status" value="1"/>
</dbReference>
<dbReference type="PANTHER" id="PTHR10642">
    <property type="entry name" value="RIBONUCLEASE H1"/>
    <property type="match status" value="1"/>
</dbReference>
<comment type="cofactor">
    <cofactor evidence="10">
        <name>Mg(2+)</name>
        <dbReference type="ChEBI" id="CHEBI:18420"/>
    </cofactor>
    <text evidence="10">Binds 1 Mg(2+) ion per subunit. May bind a second metal ion at a regulatory site, or after substrate binding.</text>
</comment>
<dbReference type="EMBL" id="LBQZ01000034">
    <property type="protein sequence ID" value="KKP87841.1"/>
    <property type="molecule type" value="Genomic_DNA"/>
</dbReference>
<organism evidence="12 13">
    <name type="scientific">Candidatus Nomurabacteria bacterium GW2011_GWC2_35_8</name>
    <dbReference type="NCBI Taxonomy" id="1618752"/>
    <lineage>
        <taxon>Bacteria</taxon>
        <taxon>Candidatus Nomuraibacteriota</taxon>
    </lineage>
</organism>
<dbReference type="InterPro" id="IPR022892">
    <property type="entry name" value="RNaseHI"/>
</dbReference>
<comment type="caution">
    <text evidence="12">The sequence shown here is derived from an EMBL/GenBank/DDBJ whole genome shotgun (WGS) entry which is preliminary data.</text>
</comment>
<evidence type="ECO:0000256" key="3">
    <source>
        <dbReference type="ARBA" id="ARBA00011245"/>
    </source>
</evidence>
<comment type="catalytic activity">
    <reaction evidence="1 10">
        <text>Endonucleolytic cleavage to 5'-phosphomonoester.</text>
        <dbReference type="EC" id="3.1.26.4"/>
    </reaction>
</comment>
<evidence type="ECO:0000256" key="5">
    <source>
        <dbReference type="ARBA" id="ARBA00022722"/>
    </source>
</evidence>
<dbReference type="GO" id="GO:0003676">
    <property type="term" value="F:nucleic acid binding"/>
    <property type="evidence" value="ECO:0007669"/>
    <property type="project" value="InterPro"/>
</dbReference>
<comment type="similarity">
    <text evidence="2 10">Belongs to the RNase H family.</text>
</comment>
<dbReference type="SUPFAM" id="SSF53098">
    <property type="entry name" value="Ribonuclease H-like"/>
    <property type="match status" value="1"/>
</dbReference>
<dbReference type="PATRIC" id="fig|1618752.3.peg.499"/>
<evidence type="ECO:0000256" key="8">
    <source>
        <dbReference type="ARBA" id="ARBA00022801"/>
    </source>
</evidence>
<evidence type="ECO:0000313" key="13">
    <source>
        <dbReference type="Proteomes" id="UP000034798"/>
    </source>
</evidence>
<dbReference type="EC" id="3.1.26.4" evidence="4 10"/>
<dbReference type="GO" id="GO:0005737">
    <property type="term" value="C:cytoplasm"/>
    <property type="evidence" value="ECO:0007669"/>
    <property type="project" value="UniProtKB-SubCell"/>
</dbReference>
<evidence type="ECO:0000256" key="7">
    <source>
        <dbReference type="ARBA" id="ARBA00022759"/>
    </source>
</evidence>
<keyword evidence="8 10" id="KW-0378">Hydrolase</keyword>
<feature type="domain" description="RNase H type-1" evidence="11">
    <location>
        <begin position="2"/>
        <end position="157"/>
    </location>
</feature>
<dbReference type="PROSITE" id="PS50879">
    <property type="entry name" value="RNASE_H_1"/>
    <property type="match status" value="1"/>
</dbReference>
<dbReference type="AlphaFoldDB" id="A0A0G0DGD8"/>
<dbReference type="PANTHER" id="PTHR10642:SF26">
    <property type="entry name" value="RIBONUCLEASE H1"/>
    <property type="match status" value="1"/>
</dbReference>
<evidence type="ECO:0000256" key="4">
    <source>
        <dbReference type="ARBA" id="ARBA00012180"/>
    </source>
</evidence>